<gene>
    <name evidence="1" type="ORF">SAMN05428963_108203</name>
</gene>
<organism evidence="1 2">
    <name type="scientific">Consotaella salsifontis</name>
    <dbReference type="NCBI Taxonomy" id="1365950"/>
    <lineage>
        <taxon>Bacteria</taxon>
        <taxon>Pseudomonadati</taxon>
        <taxon>Pseudomonadota</taxon>
        <taxon>Alphaproteobacteria</taxon>
        <taxon>Hyphomicrobiales</taxon>
        <taxon>Aurantimonadaceae</taxon>
        <taxon>Consotaella</taxon>
    </lineage>
</organism>
<evidence type="ECO:0000313" key="2">
    <source>
        <dbReference type="Proteomes" id="UP000190135"/>
    </source>
</evidence>
<dbReference type="STRING" id="1365950.SAMN05428963_108203"/>
<dbReference type="Proteomes" id="UP000190135">
    <property type="component" value="Unassembled WGS sequence"/>
</dbReference>
<dbReference type="NCBIfam" id="TIGR00022">
    <property type="entry name" value="YhcH/YjgK/YiaL family protein"/>
    <property type="match status" value="1"/>
</dbReference>
<dbReference type="OrthoDB" id="6196468at2"/>
<keyword evidence="2" id="KW-1185">Reference proteome</keyword>
<proteinExistence type="predicted"/>
<dbReference type="SUPFAM" id="SSF51197">
    <property type="entry name" value="Clavaminate synthase-like"/>
    <property type="match status" value="1"/>
</dbReference>
<accession>A0A1T4S2A9</accession>
<name>A0A1T4S2A9_9HYPH</name>
<dbReference type="InterPro" id="IPR037012">
    <property type="entry name" value="NanQ/TabA/YiaL_sf"/>
</dbReference>
<dbReference type="PANTHER" id="PTHR34986">
    <property type="entry name" value="EVOLVED BETA-GALACTOSIDASE SUBUNIT BETA"/>
    <property type="match status" value="1"/>
</dbReference>
<dbReference type="Pfam" id="PF04074">
    <property type="entry name" value="DUF386"/>
    <property type="match status" value="1"/>
</dbReference>
<dbReference type="PANTHER" id="PTHR34986:SF1">
    <property type="entry name" value="PROTEIN YIAL"/>
    <property type="match status" value="1"/>
</dbReference>
<sequence>MILGRLANLRREEAVLPEKIRDGLRFLQTHDLASLPAGRIEIDDAMFAVVQDYTTAPKATRRPEFHERHIDIQYIVAGREVIGVAPRSGDVRIVEDHLATRDVAFVEEISEETDITVWAGGFAVFFPWDIHRPQCFAAAAEPVRKVVIKIDVRACRLG</sequence>
<dbReference type="GO" id="GO:0005829">
    <property type="term" value="C:cytosol"/>
    <property type="evidence" value="ECO:0007669"/>
    <property type="project" value="TreeGrafter"/>
</dbReference>
<dbReference type="InterPro" id="IPR004375">
    <property type="entry name" value="NanQ/TabA/YiaL"/>
</dbReference>
<protein>
    <submittedName>
        <fullName evidence="1">YhcH/YjgK/YiaL family protein</fullName>
    </submittedName>
</protein>
<dbReference type="EMBL" id="FUXL01000008">
    <property type="protein sequence ID" value="SKA22429.1"/>
    <property type="molecule type" value="Genomic_DNA"/>
</dbReference>
<dbReference type="Gene3D" id="2.60.120.370">
    <property type="entry name" value="YhcH/YjgK/YiaL"/>
    <property type="match status" value="1"/>
</dbReference>
<dbReference type="AlphaFoldDB" id="A0A1T4S2A9"/>
<evidence type="ECO:0000313" key="1">
    <source>
        <dbReference type="EMBL" id="SKA22429.1"/>
    </source>
</evidence>
<dbReference type="RefSeq" id="WP_078708913.1">
    <property type="nucleotide sequence ID" value="NZ_FUXL01000008.1"/>
</dbReference>
<reference evidence="1 2" key="1">
    <citation type="submission" date="2017-02" db="EMBL/GenBank/DDBJ databases">
        <authorList>
            <person name="Peterson S.W."/>
        </authorList>
    </citation>
    <scope>NUCLEOTIDE SEQUENCE [LARGE SCALE GENOMIC DNA]</scope>
    <source>
        <strain evidence="1 2">USBA 369</strain>
    </source>
</reference>